<dbReference type="Proteomes" id="UP001187192">
    <property type="component" value="Unassembled WGS sequence"/>
</dbReference>
<reference evidence="1" key="1">
    <citation type="submission" date="2023-07" db="EMBL/GenBank/DDBJ databases">
        <title>draft genome sequence of fig (Ficus carica).</title>
        <authorList>
            <person name="Takahashi T."/>
            <person name="Nishimura K."/>
        </authorList>
    </citation>
    <scope>NUCLEOTIDE SEQUENCE</scope>
</reference>
<dbReference type="Gene3D" id="3.40.50.1820">
    <property type="entry name" value="alpha/beta hydrolase"/>
    <property type="match status" value="1"/>
</dbReference>
<name>A0AA88DZR4_FICCA</name>
<comment type="caution">
    <text evidence="1">The sequence shown here is derived from an EMBL/GenBank/DDBJ whole genome shotgun (WGS) entry which is preliminary data.</text>
</comment>
<dbReference type="EMBL" id="BTGU01000188">
    <property type="protein sequence ID" value="GMN64618.1"/>
    <property type="molecule type" value="Genomic_DNA"/>
</dbReference>
<evidence type="ECO:0000313" key="2">
    <source>
        <dbReference type="Proteomes" id="UP001187192"/>
    </source>
</evidence>
<dbReference type="PANTHER" id="PTHR45763:SF61">
    <property type="entry name" value="AB HYDROLASE-1 DOMAIN-CONTAINING PROTEIN"/>
    <property type="match status" value="1"/>
</dbReference>
<dbReference type="AlphaFoldDB" id="A0AA88DZR4"/>
<protein>
    <submittedName>
        <fullName evidence="1">Uncharacterized protein</fullName>
    </submittedName>
</protein>
<accession>A0AA88DZR4</accession>
<dbReference type="SUPFAM" id="SSF53474">
    <property type="entry name" value="alpha/beta-Hydrolases"/>
    <property type="match status" value="1"/>
</dbReference>
<dbReference type="InterPro" id="IPR029058">
    <property type="entry name" value="AB_hydrolase_fold"/>
</dbReference>
<evidence type="ECO:0000313" key="1">
    <source>
        <dbReference type="EMBL" id="GMN64618.1"/>
    </source>
</evidence>
<proteinExistence type="predicted"/>
<organism evidence="1 2">
    <name type="scientific">Ficus carica</name>
    <name type="common">Common fig</name>
    <dbReference type="NCBI Taxonomy" id="3494"/>
    <lineage>
        <taxon>Eukaryota</taxon>
        <taxon>Viridiplantae</taxon>
        <taxon>Streptophyta</taxon>
        <taxon>Embryophyta</taxon>
        <taxon>Tracheophyta</taxon>
        <taxon>Spermatophyta</taxon>
        <taxon>Magnoliopsida</taxon>
        <taxon>eudicotyledons</taxon>
        <taxon>Gunneridae</taxon>
        <taxon>Pentapetalae</taxon>
        <taxon>rosids</taxon>
        <taxon>fabids</taxon>
        <taxon>Rosales</taxon>
        <taxon>Moraceae</taxon>
        <taxon>Ficeae</taxon>
        <taxon>Ficus</taxon>
    </lineage>
</organism>
<sequence length="196" mass="22984">MFDRLAGAALIAPVINYWWPSFPAKMSKAAYKQQPLGDQWSLRVAHYLPWLTYWWNTQKLFPSSNVIARNPVIYSAPDLHIFKTKLLNDHEREKIKQYVTQQGVFESQHREMKIGFGKWEFDPMELKNPFPNNEGSVHLWQGEEDRLVPVTLQRYVANKLAWIHYHEVPGEGHLLARNKGMGEAIIKELLVIRDKF</sequence>
<gene>
    <name evidence="1" type="ORF">TIFTF001_033698</name>
</gene>
<dbReference type="PANTHER" id="PTHR45763">
    <property type="entry name" value="HYDROLASE, ALPHA/BETA FOLD FAMILY PROTEIN, EXPRESSED-RELATED"/>
    <property type="match status" value="1"/>
</dbReference>
<keyword evidence="2" id="KW-1185">Reference proteome</keyword>